<evidence type="ECO:0000256" key="5">
    <source>
        <dbReference type="ARBA" id="ARBA00023204"/>
    </source>
</evidence>
<dbReference type="GO" id="GO:0006281">
    <property type="term" value="P:DNA repair"/>
    <property type="evidence" value="ECO:0007669"/>
    <property type="project" value="UniProtKB-KW"/>
</dbReference>
<keyword evidence="3" id="KW-0227">DNA damage</keyword>
<protein>
    <recommendedName>
        <fullName evidence="9">Centromere protein X</fullName>
    </recommendedName>
</protein>
<organism evidence="7 8">
    <name type="scientific">Rhamnella rubrinervis</name>
    <dbReference type="NCBI Taxonomy" id="2594499"/>
    <lineage>
        <taxon>Eukaryota</taxon>
        <taxon>Viridiplantae</taxon>
        <taxon>Streptophyta</taxon>
        <taxon>Embryophyta</taxon>
        <taxon>Tracheophyta</taxon>
        <taxon>Spermatophyta</taxon>
        <taxon>Magnoliopsida</taxon>
        <taxon>eudicotyledons</taxon>
        <taxon>Gunneridae</taxon>
        <taxon>Pentapetalae</taxon>
        <taxon>rosids</taxon>
        <taxon>fabids</taxon>
        <taxon>Rosales</taxon>
        <taxon>Rhamnaceae</taxon>
        <taxon>rhamnoid group</taxon>
        <taxon>Rhamneae</taxon>
        <taxon>Rhamnella</taxon>
    </lineage>
</organism>
<dbReference type="GO" id="GO:0031297">
    <property type="term" value="P:replication fork processing"/>
    <property type="evidence" value="ECO:0007669"/>
    <property type="project" value="TreeGrafter"/>
</dbReference>
<proteinExistence type="inferred from homology"/>
<keyword evidence="6" id="KW-0539">Nucleus</keyword>
<evidence type="ECO:0000256" key="6">
    <source>
        <dbReference type="ARBA" id="ARBA00023242"/>
    </source>
</evidence>
<accession>A0A8K0DSV3</accession>
<evidence type="ECO:0000256" key="3">
    <source>
        <dbReference type="ARBA" id="ARBA00022763"/>
    </source>
</evidence>
<evidence type="ECO:0000256" key="1">
    <source>
        <dbReference type="ARBA" id="ARBA00004123"/>
    </source>
</evidence>
<evidence type="ECO:0000313" key="8">
    <source>
        <dbReference type="Proteomes" id="UP000796880"/>
    </source>
</evidence>
<dbReference type="GO" id="GO:0071821">
    <property type="term" value="C:FANCM-MHF complex"/>
    <property type="evidence" value="ECO:0007669"/>
    <property type="project" value="TreeGrafter"/>
</dbReference>
<evidence type="ECO:0000256" key="4">
    <source>
        <dbReference type="ARBA" id="ARBA00023125"/>
    </source>
</evidence>
<reference evidence="7" key="1">
    <citation type="submission" date="2020-03" db="EMBL/GenBank/DDBJ databases">
        <title>A high-quality chromosome-level genome assembly of a woody plant with both climbing and erect habits, Rhamnella rubrinervis.</title>
        <authorList>
            <person name="Lu Z."/>
            <person name="Yang Y."/>
            <person name="Zhu X."/>
            <person name="Sun Y."/>
        </authorList>
    </citation>
    <scope>NUCLEOTIDE SEQUENCE</scope>
    <source>
        <strain evidence="7">BYM</strain>
        <tissue evidence="7">Leaf</tissue>
    </source>
</reference>
<dbReference type="Gene3D" id="6.10.130.30">
    <property type="match status" value="1"/>
</dbReference>
<sequence length="256" mass="28577">MGSEGRADAQRGSFVGEPMNQTRHIWSITVSNSINKVNRGVAKMQETMNTDEIHINVGRRLRPCFSALRSRVRFANLQTISALRGDDRRVFLNGAVRLRCITCGVVSQRAPAYDIITSKICAGRPNQSERSQTTASFASSIPMEDKTFDPDLIHAIFKLVWSRRALEGEKMKALMLGAARLEVEVEHLRELGFHLVYTIHSFSIANGKALKLSCELLRIFVTEGVQRAATIAEAEGVSKIEATHLERILPQLLLDF</sequence>
<dbReference type="GO" id="GO:0051382">
    <property type="term" value="P:kinetochore assembly"/>
    <property type="evidence" value="ECO:0007669"/>
    <property type="project" value="InterPro"/>
</dbReference>
<dbReference type="GO" id="GO:0000712">
    <property type="term" value="P:resolution of meiotic recombination intermediates"/>
    <property type="evidence" value="ECO:0007669"/>
    <property type="project" value="TreeGrafter"/>
</dbReference>
<evidence type="ECO:0000256" key="2">
    <source>
        <dbReference type="ARBA" id="ARBA00009359"/>
    </source>
</evidence>
<dbReference type="CDD" id="cd22921">
    <property type="entry name" value="HFD_CENP-X"/>
    <property type="match status" value="1"/>
</dbReference>
<evidence type="ECO:0008006" key="9">
    <source>
        <dbReference type="Google" id="ProtNLM"/>
    </source>
</evidence>
<comment type="caution">
    <text evidence="7">The sequence shown here is derived from an EMBL/GenBank/DDBJ whole genome shotgun (WGS) entry which is preliminary data.</text>
</comment>
<dbReference type="PANTHER" id="PTHR28680">
    <property type="entry name" value="CENTROMERE PROTEIN X"/>
    <property type="match status" value="1"/>
</dbReference>
<evidence type="ECO:0000313" key="7">
    <source>
        <dbReference type="EMBL" id="KAF3436787.1"/>
    </source>
</evidence>
<dbReference type="EMBL" id="VOIH02000009">
    <property type="protein sequence ID" value="KAF3436787.1"/>
    <property type="molecule type" value="Genomic_DNA"/>
</dbReference>
<comment type="subcellular location">
    <subcellularLocation>
        <location evidence="1">Nucleus</location>
    </subcellularLocation>
</comment>
<dbReference type="AlphaFoldDB" id="A0A8K0DSV3"/>
<dbReference type="Pfam" id="PF09415">
    <property type="entry name" value="CENP-X"/>
    <property type="match status" value="1"/>
</dbReference>
<keyword evidence="8" id="KW-1185">Reference proteome</keyword>
<keyword evidence="4" id="KW-0238">DNA-binding</keyword>
<name>A0A8K0DSV3_9ROSA</name>
<dbReference type="InterPro" id="IPR018552">
    <property type="entry name" value="CENP-X"/>
</dbReference>
<dbReference type="PANTHER" id="PTHR28680:SF1">
    <property type="entry name" value="CENTROMERE PROTEIN X"/>
    <property type="match status" value="1"/>
</dbReference>
<dbReference type="OrthoDB" id="2500381at2759"/>
<comment type="similarity">
    <text evidence="2">Belongs to the CENP-X/MHF2 family.</text>
</comment>
<gene>
    <name evidence="7" type="ORF">FNV43_RR19540</name>
</gene>
<keyword evidence="5" id="KW-0234">DNA repair</keyword>
<dbReference type="GO" id="GO:0003677">
    <property type="term" value="F:DNA binding"/>
    <property type="evidence" value="ECO:0007669"/>
    <property type="project" value="UniProtKB-KW"/>
</dbReference>
<dbReference type="Proteomes" id="UP000796880">
    <property type="component" value="Unassembled WGS sequence"/>
</dbReference>